<proteinExistence type="predicted"/>
<sequence length="139" mass="15204">MDRGVAMNKMLSKWIPVSERSTSLALVYSGMYLGSVTGLGFSPMLIHQFSIPLAPLEVYGFCYGLNMHIAIGWQIMQSIGFLGPAFFLSQLSRVKTPAMAVLCMACSQGSDAFSQSGLYSNHQDIGPRYAVRSHQVSPF</sequence>
<dbReference type="PANTHER" id="PTHR11662:SF255">
    <property type="entry name" value="ASCORBATE TRANSPORTER, CHLOROPLASTIC"/>
    <property type="match status" value="1"/>
</dbReference>
<dbReference type="PANTHER" id="PTHR11662">
    <property type="entry name" value="SOLUTE CARRIER FAMILY 17"/>
    <property type="match status" value="1"/>
</dbReference>
<evidence type="ECO:0000256" key="1">
    <source>
        <dbReference type="ARBA" id="ARBA00004141"/>
    </source>
</evidence>
<dbReference type="GO" id="GO:0016020">
    <property type="term" value="C:membrane"/>
    <property type="evidence" value="ECO:0007669"/>
    <property type="project" value="UniProtKB-SubCell"/>
</dbReference>
<keyword evidence="3 5" id="KW-1133">Transmembrane helix</keyword>
<evidence type="ECO:0000256" key="5">
    <source>
        <dbReference type="SAM" id="Phobius"/>
    </source>
</evidence>
<dbReference type="RefSeq" id="XP_056862046.1">
    <property type="nucleotide sequence ID" value="XM_057006066.1"/>
</dbReference>
<keyword evidence="4 5" id="KW-0472">Membrane</keyword>
<keyword evidence="2 5" id="KW-0812">Transmembrane</keyword>
<dbReference type="InterPro" id="IPR036259">
    <property type="entry name" value="MFS_trans_sf"/>
</dbReference>
<reference evidence="6" key="1">
    <citation type="journal article" date="2019" name="Database">
        <title>The radish genome database (RadishGD): an integrated information resource for radish genomics.</title>
        <authorList>
            <person name="Yu H.J."/>
            <person name="Baek S."/>
            <person name="Lee Y.J."/>
            <person name="Cho A."/>
            <person name="Mun J.H."/>
        </authorList>
    </citation>
    <scope>NUCLEOTIDE SEQUENCE [LARGE SCALE GENOMIC DNA]</scope>
    <source>
        <strain evidence="6">cv. WK10039</strain>
    </source>
</reference>
<accession>A0A9W3DEA7</accession>
<evidence type="ECO:0000256" key="4">
    <source>
        <dbReference type="ARBA" id="ARBA00023136"/>
    </source>
</evidence>
<dbReference type="AlphaFoldDB" id="A0A9W3DEA7"/>
<keyword evidence="6" id="KW-1185">Reference proteome</keyword>
<name>A0A9W3DEA7_RAPSA</name>
<feature type="transmembrane region" description="Helical" evidence="5">
    <location>
        <begin position="21"/>
        <end position="46"/>
    </location>
</feature>
<evidence type="ECO:0000256" key="3">
    <source>
        <dbReference type="ARBA" id="ARBA00022989"/>
    </source>
</evidence>
<dbReference type="InterPro" id="IPR050382">
    <property type="entry name" value="MFS_Na/Anion_cotransporter"/>
</dbReference>
<protein>
    <submittedName>
        <fullName evidence="7">Ascorbate transporter, chloroplastic isoform X2</fullName>
    </submittedName>
</protein>
<evidence type="ECO:0000313" key="7">
    <source>
        <dbReference type="RefSeq" id="XP_056862046.1"/>
    </source>
</evidence>
<evidence type="ECO:0000256" key="2">
    <source>
        <dbReference type="ARBA" id="ARBA00022692"/>
    </source>
</evidence>
<dbReference type="Proteomes" id="UP000504610">
    <property type="component" value="Chromosome 3"/>
</dbReference>
<comment type="subcellular location">
    <subcellularLocation>
        <location evidence="1">Membrane</location>
        <topology evidence="1">Multi-pass membrane protein</topology>
    </subcellularLocation>
</comment>
<evidence type="ECO:0000313" key="6">
    <source>
        <dbReference type="Proteomes" id="UP000504610"/>
    </source>
</evidence>
<gene>
    <name evidence="7" type="primary">LOC108843179</name>
</gene>
<reference evidence="7" key="2">
    <citation type="submission" date="2025-08" db="UniProtKB">
        <authorList>
            <consortium name="RefSeq"/>
        </authorList>
    </citation>
    <scope>IDENTIFICATION</scope>
    <source>
        <tissue evidence="7">Leaf</tissue>
    </source>
</reference>
<dbReference type="SUPFAM" id="SSF103473">
    <property type="entry name" value="MFS general substrate transporter"/>
    <property type="match status" value="1"/>
</dbReference>
<feature type="transmembrane region" description="Helical" evidence="5">
    <location>
        <begin position="66"/>
        <end position="89"/>
    </location>
</feature>
<organism evidence="6 7">
    <name type="scientific">Raphanus sativus</name>
    <name type="common">Radish</name>
    <name type="synonym">Raphanus raphanistrum var. sativus</name>
    <dbReference type="NCBI Taxonomy" id="3726"/>
    <lineage>
        <taxon>Eukaryota</taxon>
        <taxon>Viridiplantae</taxon>
        <taxon>Streptophyta</taxon>
        <taxon>Embryophyta</taxon>
        <taxon>Tracheophyta</taxon>
        <taxon>Spermatophyta</taxon>
        <taxon>Magnoliopsida</taxon>
        <taxon>eudicotyledons</taxon>
        <taxon>Gunneridae</taxon>
        <taxon>Pentapetalae</taxon>
        <taxon>rosids</taxon>
        <taxon>malvids</taxon>
        <taxon>Brassicales</taxon>
        <taxon>Brassicaceae</taxon>
        <taxon>Brassiceae</taxon>
        <taxon>Raphanus</taxon>
    </lineage>
</organism>
<dbReference type="GeneID" id="108843179"/>